<dbReference type="InterPro" id="IPR011990">
    <property type="entry name" value="TPR-like_helical_dom_sf"/>
</dbReference>
<feature type="repeat" description="PPR" evidence="3">
    <location>
        <begin position="183"/>
        <end position="217"/>
    </location>
</feature>
<dbReference type="PANTHER" id="PTHR47926">
    <property type="entry name" value="PENTATRICOPEPTIDE REPEAT-CONTAINING PROTEIN"/>
    <property type="match status" value="1"/>
</dbReference>
<accession>A0A9Q0VZP6</accession>
<dbReference type="OrthoDB" id="185373at2759"/>
<dbReference type="FunFam" id="1.25.40.10:FF:000280">
    <property type="entry name" value="Pentatricopeptide repeat-containing protein"/>
    <property type="match status" value="1"/>
</dbReference>
<dbReference type="NCBIfam" id="TIGR00756">
    <property type="entry name" value="PPR"/>
    <property type="match status" value="11"/>
</dbReference>
<sequence>MITCYTRNGEVDKAMELFGSLPCRYRKGVACWNAMISGYVKKGRVDEAKRLFDEMPVKNIISWNSMLAGYTQNRKMRLGLEFFNEMGERDVVSWNLMVDGFVQVGDLDSAWKFFQEIPKPNVVSWVTMLSGFARNGNILECRRLFDQMPSRNIVSWNAMISAYVQRCEIDEASRLFEEMPERDSVSWTTMINGYVRVGKLDEARDLLNEMPYRNIGAQTTMISGYIQCNKVDEARKLFDEISTWDVVCWNAMIAGYVHHGRINEALCLSKQMVNKDTVTWNTIISCYAQVGQMDRAVKIFEDMEEKDLVSWNSLIAGFMLNGQNLDALKSFALMGNEGEKPDQLSFACGLSSCATIAALQVGKQLHQVVVKSGYLNHLVVNNALITMYAKCGRILEAELVFNGICDADVISWNSLIGGYAINGYGKEALQLFEEMASEGMAPDEVTFIGILSACNHAGMVDHGLKLFKCMSKVYAIEPLAEHYACMVDLLGRVGRLDEAFEMVRGMKVKANAGVWGALLGACRAHGNLELGRLAAHKLSEFEPHKTSNYVLLSNIHAEANRWNEAQEVRMLMNAGGAVKEPGCSWVEVRNQVHGFLSDDSTQSRLDIDVTLASLTSHIRNAFHISEVTA</sequence>
<organism evidence="4 5">
    <name type="scientific">Salix purpurea</name>
    <name type="common">Purple osier willow</name>
    <dbReference type="NCBI Taxonomy" id="77065"/>
    <lineage>
        <taxon>Eukaryota</taxon>
        <taxon>Viridiplantae</taxon>
        <taxon>Streptophyta</taxon>
        <taxon>Embryophyta</taxon>
        <taxon>Tracheophyta</taxon>
        <taxon>Spermatophyta</taxon>
        <taxon>Magnoliopsida</taxon>
        <taxon>eudicotyledons</taxon>
        <taxon>Gunneridae</taxon>
        <taxon>Pentapetalae</taxon>
        <taxon>rosids</taxon>
        <taxon>fabids</taxon>
        <taxon>Malpighiales</taxon>
        <taxon>Salicaceae</taxon>
        <taxon>Saliceae</taxon>
        <taxon>Salix</taxon>
    </lineage>
</organism>
<feature type="repeat" description="PPR" evidence="3">
    <location>
        <begin position="408"/>
        <end position="442"/>
    </location>
</feature>
<dbReference type="EMBL" id="JAPFFK010000007">
    <property type="protein sequence ID" value="KAJ6756638.1"/>
    <property type="molecule type" value="Genomic_DNA"/>
</dbReference>
<evidence type="ECO:0000313" key="4">
    <source>
        <dbReference type="EMBL" id="KAJ6756638.1"/>
    </source>
</evidence>
<dbReference type="SUPFAM" id="SSF48452">
    <property type="entry name" value="TPR-like"/>
    <property type="match status" value="2"/>
</dbReference>
<keyword evidence="1" id="KW-0677">Repeat</keyword>
<proteinExistence type="inferred from homology"/>
<feature type="repeat" description="PPR" evidence="3">
    <location>
        <begin position="28"/>
        <end position="62"/>
    </location>
</feature>
<feature type="repeat" description="PPR" evidence="3">
    <location>
        <begin position="245"/>
        <end position="275"/>
    </location>
</feature>
<dbReference type="Pfam" id="PF20431">
    <property type="entry name" value="E_motif"/>
    <property type="match status" value="1"/>
</dbReference>
<dbReference type="InterPro" id="IPR046960">
    <property type="entry name" value="PPR_At4g14850-like_plant"/>
</dbReference>
<reference evidence="4" key="1">
    <citation type="submission" date="2022-11" db="EMBL/GenBank/DDBJ databases">
        <authorList>
            <person name="Hyden B.L."/>
            <person name="Feng K."/>
            <person name="Yates T."/>
            <person name="Jawdy S."/>
            <person name="Smart L.B."/>
            <person name="Muchero W."/>
        </authorList>
    </citation>
    <scope>NUCLEOTIDE SEQUENCE</scope>
    <source>
        <tissue evidence="4">Shoot tip</tissue>
    </source>
</reference>
<comment type="similarity">
    <text evidence="2">Belongs to the PPR family. PCMP-E subfamily.</text>
</comment>
<name>A0A9Q0VZP6_SALPP</name>
<reference evidence="4" key="2">
    <citation type="journal article" date="2023" name="Int. J. Mol. Sci.">
        <title>De Novo Assembly and Annotation of 11 Diverse Shrub Willow (Salix) Genomes Reveals Novel Gene Organization in Sex-Linked Regions.</title>
        <authorList>
            <person name="Hyden B."/>
            <person name="Feng K."/>
            <person name="Yates T.B."/>
            <person name="Jawdy S."/>
            <person name="Cereghino C."/>
            <person name="Smart L.B."/>
            <person name="Muchero W."/>
        </authorList>
    </citation>
    <scope>NUCLEOTIDE SEQUENCE</scope>
    <source>
        <tissue evidence="4">Shoot tip</tissue>
    </source>
</reference>
<dbReference type="Gene3D" id="1.25.40.10">
    <property type="entry name" value="Tetratricopeptide repeat domain"/>
    <property type="match status" value="5"/>
</dbReference>
<dbReference type="Pfam" id="PF01535">
    <property type="entry name" value="PPR"/>
    <property type="match status" value="10"/>
</dbReference>
<dbReference type="GO" id="GO:0009451">
    <property type="term" value="P:RNA modification"/>
    <property type="evidence" value="ECO:0007669"/>
    <property type="project" value="InterPro"/>
</dbReference>
<dbReference type="AlphaFoldDB" id="A0A9Q0VZP6"/>
<evidence type="ECO:0000256" key="3">
    <source>
        <dbReference type="PROSITE-ProRule" id="PRU00708"/>
    </source>
</evidence>
<dbReference type="PANTHER" id="PTHR47926:SF468">
    <property type="entry name" value="PENTATRICOPEPTIDE REPEAT-CONTAINING PROTEIN"/>
    <property type="match status" value="1"/>
</dbReference>
<gene>
    <name evidence="4" type="ORF">OIU79_028929</name>
</gene>
<dbReference type="Pfam" id="PF13041">
    <property type="entry name" value="PPR_2"/>
    <property type="match status" value="3"/>
</dbReference>
<keyword evidence="5" id="KW-1185">Reference proteome</keyword>
<dbReference type="FunFam" id="1.25.40.10:FF:000031">
    <property type="entry name" value="Pentatricopeptide repeat-containing protein mitochondrial"/>
    <property type="match status" value="1"/>
</dbReference>
<dbReference type="PROSITE" id="PS51375">
    <property type="entry name" value="PPR"/>
    <property type="match status" value="7"/>
</dbReference>
<dbReference type="InterPro" id="IPR046848">
    <property type="entry name" value="E_motif"/>
</dbReference>
<protein>
    <recommendedName>
        <fullName evidence="6">Chlororespiratory reduction 4</fullName>
    </recommendedName>
</protein>
<comment type="caution">
    <text evidence="4">The sequence shown here is derived from an EMBL/GenBank/DDBJ whole genome shotgun (WGS) entry which is preliminary data.</text>
</comment>
<feature type="repeat" description="PPR" evidence="3">
    <location>
        <begin position="90"/>
        <end position="120"/>
    </location>
</feature>
<dbReference type="InterPro" id="IPR002885">
    <property type="entry name" value="PPR_rpt"/>
</dbReference>
<evidence type="ECO:0000256" key="2">
    <source>
        <dbReference type="ARBA" id="ARBA00061659"/>
    </source>
</evidence>
<dbReference type="GO" id="GO:0003723">
    <property type="term" value="F:RNA binding"/>
    <property type="evidence" value="ECO:0007669"/>
    <property type="project" value="InterPro"/>
</dbReference>
<dbReference type="GO" id="GO:0048731">
    <property type="term" value="P:system development"/>
    <property type="evidence" value="ECO:0007669"/>
    <property type="project" value="UniProtKB-ARBA"/>
</dbReference>
<dbReference type="FunFam" id="1.25.40.10:FF:000125">
    <property type="entry name" value="Pentatricopeptide repeat-containing protein"/>
    <property type="match status" value="1"/>
</dbReference>
<feature type="repeat" description="PPR" evidence="3">
    <location>
        <begin position="276"/>
        <end position="310"/>
    </location>
</feature>
<evidence type="ECO:0000313" key="5">
    <source>
        <dbReference type="Proteomes" id="UP001151532"/>
    </source>
</evidence>
<evidence type="ECO:0000256" key="1">
    <source>
        <dbReference type="ARBA" id="ARBA00022737"/>
    </source>
</evidence>
<dbReference type="Proteomes" id="UP001151532">
    <property type="component" value="Chromosome 16"/>
</dbReference>
<evidence type="ECO:0008006" key="6">
    <source>
        <dbReference type="Google" id="ProtNLM"/>
    </source>
</evidence>
<feature type="repeat" description="PPR" evidence="3">
    <location>
        <begin position="121"/>
        <end position="155"/>
    </location>
</feature>